<dbReference type="GO" id="GO:0004672">
    <property type="term" value="F:protein kinase activity"/>
    <property type="evidence" value="ECO:0007669"/>
    <property type="project" value="InterPro"/>
</dbReference>
<dbReference type="EMBL" id="UINC01039255">
    <property type="protein sequence ID" value="SVB37476.1"/>
    <property type="molecule type" value="Genomic_DNA"/>
</dbReference>
<dbReference type="InterPro" id="IPR000719">
    <property type="entry name" value="Prot_kinase_dom"/>
</dbReference>
<reference evidence="2" key="1">
    <citation type="submission" date="2018-05" db="EMBL/GenBank/DDBJ databases">
        <authorList>
            <person name="Lanie J.A."/>
            <person name="Ng W.-L."/>
            <person name="Kazmierczak K.M."/>
            <person name="Andrzejewski T.M."/>
            <person name="Davidsen T.M."/>
            <person name="Wayne K.J."/>
            <person name="Tettelin H."/>
            <person name="Glass J.I."/>
            <person name="Rusch D."/>
            <person name="Podicherti R."/>
            <person name="Tsui H.-C.T."/>
            <person name="Winkler M.E."/>
        </authorList>
    </citation>
    <scope>NUCLEOTIDE SEQUENCE</scope>
</reference>
<feature type="domain" description="Protein kinase" evidence="1">
    <location>
        <begin position="9"/>
        <end position="226"/>
    </location>
</feature>
<accession>A0A382DG41</accession>
<dbReference type="GO" id="GO:0005524">
    <property type="term" value="F:ATP binding"/>
    <property type="evidence" value="ECO:0007669"/>
    <property type="project" value="InterPro"/>
</dbReference>
<protein>
    <recommendedName>
        <fullName evidence="1">Protein kinase domain-containing protein</fullName>
    </recommendedName>
</protein>
<gene>
    <name evidence="2" type="ORF">METZ01_LOCUS190330</name>
</gene>
<feature type="non-terminal residue" evidence="2">
    <location>
        <position position="226"/>
    </location>
</feature>
<proteinExistence type="predicted"/>
<evidence type="ECO:0000259" key="1">
    <source>
        <dbReference type="PROSITE" id="PS50011"/>
    </source>
</evidence>
<sequence>MQKVELDRFQTSGILGSGADYEVRAAVDQETGKQVVLKRPVPQMISRGMHISTEERTDRTLQVLEQMGDATENIIPIVGYTERGNHDTFYGDSLGQEYTVIVEERAKGIPLMVGDMRARITGVPVGVGQNLFALHPLVRPPDSAQFPVQEQLLKIEESFIKGGYILLDLRPQNLLYQPATGLITVVDCGDLVSMDSEPGRRGRPPKDIHDFCLEVVKFYATPNTPP</sequence>
<dbReference type="PROSITE" id="PS50011">
    <property type="entry name" value="PROTEIN_KINASE_DOM"/>
    <property type="match status" value="1"/>
</dbReference>
<organism evidence="2">
    <name type="scientific">marine metagenome</name>
    <dbReference type="NCBI Taxonomy" id="408172"/>
    <lineage>
        <taxon>unclassified sequences</taxon>
        <taxon>metagenomes</taxon>
        <taxon>ecological metagenomes</taxon>
    </lineage>
</organism>
<dbReference type="AlphaFoldDB" id="A0A382DG41"/>
<dbReference type="SUPFAM" id="SSF56112">
    <property type="entry name" value="Protein kinase-like (PK-like)"/>
    <property type="match status" value="1"/>
</dbReference>
<evidence type="ECO:0000313" key="2">
    <source>
        <dbReference type="EMBL" id="SVB37476.1"/>
    </source>
</evidence>
<name>A0A382DG41_9ZZZZ</name>
<dbReference type="InterPro" id="IPR011009">
    <property type="entry name" value="Kinase-like_dom_sf"/>
</dbReference>